<dbReference type="InterPro" id="IPR003500">
    <property type="entry name" value="RpiB_LacA_LacB"/>
</dbReference>
<dbReference type="InterPro" id="IPR013096">
    <property type="entry name" value="Cupin_2"/>
</dbReference>
<feature type="domain" description="Cupin type-2" evidence="1">
    <location>
        <begin position="214"/>
        <end position="271"/>
    </location>
</feature>
<comment type="caution">
    <text evidence="2">The sequence shown here is derived from an EMBL/GenBank/DDBJ whole genome shotgun (WGS) entry which is preliminary data.</text>
</comment>
<dbReference type="OrthoDB" id="2106730at2759"/>
<dbReference type="GO" id="GO:0005975">
    <property type="term" value="P:carbohydrate metabolic process"/>
    <property type="evidence" value="ECO:0007669"/>
    <property type="project" value="InterPro"/>
</dbReference>
<gene>
    <name evidence="2" type="ORF">NE237_025644</name>
</gene>
<reference evidence="2" key="1">
    <citation type="journal article" date="2023" name="Plant J.">
        <title>The genome of the king protea, Protea cynaroides.</title>
        <authorList>
            <person name="Chang J."/>
            <person name="Duong T.A."/>
            <person name="Schoeman C."/>
            <person name="Ma X."/>
            <person name="Roodt D."/>
            <person name="Barker N."/>
            <person name="Li Z."/>
            <person name="Van de Peer Y."/>
            <person name="Mizrachi E."/>
        </authorList>
    </citation>
    <scope>NUCLEOTIDE SEQUENCE</scope>
    <source>
        <tissue evidence="2">Young leaves</tissue>
    </source>
</reference>
<keyword evidence="3" id="KW-1185">Reference proteome</keyword>
<organism evidence="2 3">
    <name type="scientific">Protea cynaroides</name>
    <dbReference type="NCBI Taxonomy" id="273540"/>
    <lineage>
        <taxon>Eukaryota</taxon>
        <taxon>Viridiplantae</taxon>
        <taxon>Streptophyta</taxon>
        <taxon>Embryophyta</taxon>
        <taxon>Tracheophyta</taxon>
        <taxon>Spermatophyta</taxon>
        <taxon>Magnoliopsida</taxon>
        <taxon>Proteales</taxon>
        <taxon>Proteaceae</taxon>
        <taxon>Protea</taxon>
    </lineage>
</organism>
<name>A0A9Q0K1Y8_9MAGN</name>
<dbReference type="EMBL" id="JAMYWD010000010">
    <property type="protein sequence ID" value="KAJ4958533.1"/>
    <property type="molecule type" value="Genomic_DNA"/>
</dbReference>
<dbReference type="InterPro" id="IPR011051">
    <property type="entry name" value="RmlC_Cupin_sf"/>
</dbReference>
<evidence type="ECO:0000313" key="3">
    <source>
        <dbReference type="Proteomes" id="UP001141806"/>
    </source>
</evidence>
<proteinExistence type="predicted"/>
<protein>
    <recommendedName>
        <fullName evidence="1">Cupin type-2 domain-containing protein</fullName>
    </recommendedName>
</protein>
<dbReference type="AlphaFoldDB" id="A0A9Q0K1Y8"/>
<accession>A0A9Q0K1Y8</accession>
<dbReference type="Gene3D" id="3.40.1400.10">
    <property type="entry name" value="Sugar-phosphate isomerase, RpiB/LacA/LacB"/>
    <property type="match status" value="1"/>
</dbReference>
<dbReference type="PANTHER" id="PTHR30345:SF0">
    <property type="entry name" value="DNA DAMAGE-REPAIR_TOLERATION PROTEIN DRT102"/>
    <property type="match status" value="1"/>
</dbReference>
<dbReference type="PANTHER" id="PTHR30345">
    <property type="entry name" value="RIBOSE-5-PHOSPHATE ISOMERASE B"/>
    <property type="match status" value="1"/>
</dbReference>
<sequence length="309" mass="33400">MAQNGTRRPLKIITGADAFGCNLKDALVAHLRSLNIEVEDIGTGKYYSIGEEVGRRVSSAVTSSGTDSTETRGLVACGTGVGVSIFANKFPGVYASTCVTDSEARNARSINNCNVLAVSGTNTTPETGLEILNTWLETPFKSPCPASGNNPWPQEIDTFLDESIPKMSKIGSVEPEKQDTCAICCLAKNREFVPVDIMPGGSMKIVRESPTSAIVRFKAGSVEPAHHHTFGHDLVVLKGSQRVWNVSKGEKYDLSVGDYLLTPAGDVHRVKYFEDTEFFIRWDGHWDIFLDEVVDAAIAAIEKDLGGAV</sequence>
<dbReference type="InterPro" id="IPR036569">
    <property type="entry name" value="RpiB_LacA_LacB_sf"/>
</dbReference>
<dbReference type="GO" id="GO:0016853">
    <property type="term" value="F:isomerase activity"/>
    <property type="evidence" value="ECO:0007669"/>
    <property type="project" value="InterPro"/>
</dbReference>
<dbReference type="Gene3D" id="2.60.120.10">
    <property type="entry name" value="Jelly Rolls"/>
    <property type="match status" value="1"/>
</dbReference>
<dbReference type="Pfam" id="PF07883">
    <property type="entry name" value="Cupin_2"/>
    <property type="match status" value="1"/>
</dbReference>
<dbReference type="SUPFAM" id="SSF89623">
    <property type="entry name" value="Ribose/Galactose isomerase RpiB/AlsB"/>
    <property type="match status" value="1"/>
</dbReference>
<evidence type="ECO:0000313" key="2">
    <source>
        <dbReference type="EMBL" id="KAJ4958533.1"/>
    </source>
</evidence>
<dbReference type="PIRSF" id="PIRSF011609">
    <property type="entry name" value="DRT102"/>
    <property type="match status" value="1"/>
</dbReference>
<dbReference type="Proteomes" id="UP001141806">
    <property type="component" value="Unassembled WGS sequence"/>
</dbReference>
<dbReference type="SUPFAM" id="SSF51182">
    <property type="entry name" value="RmlC-like cupins"/>
    <property type="match status" value="1"/>
</dbReference>
<dbReference type="InterPro" id="IPR014710">
    <property type="entry name" value="RmlC-like_jellyroll"/>
</dbReference>
<dbReference type="InterPro" id="IPR012100">
    <property type="entry name" value="DRT102"/>
</dbReference>
<evidence type="ECO:0000259" key="1">
    <source>
        <dbReference type="Pfam" id="PF07883"/>
    </source>
</evidence>
<dbReference type="Pfam" id="PF02502">
    <property type="entry name" value="LacAB_rpiB"/>
    <property type="match status" value="1"/>
</dbReference>